<feature type="coiled-coil region" evidence="1">
    <location>
        <begin position="238"/>
        <end position="265"/>
    </location>
</feature>
<sequence>MDEVELKRKKKARFPKGKKVKPREKVVIPVNVPQVAEDEPTELKDTHLNQDKIGLINEENGYLLDFVVVAEMHCWENKTLEDDKTRNYNGIQLEGSFNRKEKTYMMKSRRSFRGKHSLDVCGLPFLQVSVKQRGTKKDKEVKYLSVLRASLVSRKENGHKTSFLPSFLSDNIEVSTNLSYWKVSAFSEVEKLGQASPAPASLPIKKDVAKIMSNLRNNLYTILAHVPFLVELTDNLEKLKLTSEINQLTDNSEKLKLQNAELMIRLNIYLYYWKEVSSLSTTNLISRVDNSSGELYETNKNTIINTNTNTCQLLDSSPRADVVVVITNLEGGLVTEFEVKKWPDAPGDNLVKHFP</sequence>
<dbReference type="Proteomes" id="UP000235145">
    <property type="component" value="Unassembled WGS sequence"/>
</dbReference>
<evidence type="ECO:0000256" key="1">
    <source>
        <dbReference type="SAM" id="Coils"/>
    </source>
</evidence>
<evidence type="ECO:0000313" key="4">
    <source>
        <dbReference type="Proteomes" id="UP000235145"/>
    </source>
</evidence>
<dbReference type="EMBL" id="NBSK02000001">
    <property type="protein sequence ID" value="KAJ0227236.1"/>
    <property type="molecule type" value="Genomic_DNA"/>
</dbReference>
<comment type="caution">
    <text evidence="3">The sequence shown here is derived from an EMBL/GenBank/DDBJ whole genome shotgun (WGS) entry which is preliminary data.</text>
</comment>
<proteinExistence type="predicted"/>
<accession>A0A9R1WKS2</accession>
<feature type="region of interest" description="Disordered" evidence="2">
    <location>
        <begin position="1"/>
        <end position="20"/>
    </location>
</feature>
<dbReference type="AlphaFoldDB" id="A0A9R1WKS2"/>
<feature type="compositionally biased region" description="Basic residues" evidence="2">
    <location>
        <begin position="7"/>
        <end position="20"/>
    </location>
</feature>
<keyword evidence="4" id="KW-1185">Reference proteome</keyword>
<reference evidence="3 4" key="1">
    <citation type="journal article" date="2017" name="Nat. Commun.">
        <title>Genome assembly with in vitro proximity ligation data and whole-genome triplication in lettuce.</title>
        <authorList>
            <person name="Reyes-Chin-Wo S."/>
            <person name="Wang Z."/>
            <person name="Yang X."/>
            <person name="Kozik A."/>
            <person name="Arikit S."/>
            <person name="Song C."/>
            <person name="Xia L."/>
            <person name="Froenicke L."/>
            <person name="Lavelle D.O."/>
            <person name="Truco M.J."/>
            <person name="Xia R."/>
            <person name="Zhu S."/>
            <person name="Xu C."/>
            <person name="Xu H."/>
            <person name="Xu X."/>
            <person name="Cox K."/>
            <person name="Korf I."/>
            <person name="Meyers B.C."/>
            <person name="Michelmore R.W."/>
        </authorList>
    </citation>
    <scope>NUCLEOTIDE SEQUENCE [LARGE SCALE GENOMIC DNA]</scope>
    <source>
        <strain evidence="4">cv. Salinas</strain>
        <tissue evidence="3">Seedlings</tissue>
    </source>
</reference>
<keyword evidence="1" id="KW-0175">Coiled coil</keyword>
<gene>
    <name evidence="3" type="ORF">LSAT_V11C100027410</name>
</gene>
<name>A0A9R1WKS2_LACSA</name>
<evidence type="ECO:0000313" key="3">
    <source>
        <dbReference type="EMBL" id="KAJ0227236.1"/>
    </source>
</evidence>
<protein>
    <submittedName>
        <fullName evidence="3">Uncharacterized protein</fullName>
    </submittedName>
</protein>
<organism evidence="3 4">
    <name type="scientific">Lactuca sativa</name>
    <name type="common">Garden lettuce</name>
    <dbReference type="NCBI Taxonomy" id="4236"/>
    <lineage>
        <taxon>Eukaryota</taxon>
        <taxon>Viridiplantae</taxon>
        <taxon>Streptophyta</taxon>
        <taxon>Embryophyta</taxon>
        <taxon>Tracheophyta</taxon>
        <taxon>Spermatophyta</taxon>
        <taxon>Magnoliopsida</taxon>
        <taxon>eudicotyledons</taxon>
        <taxon>Gunneridae</taxon>
        <taxon>Pentapetalae</taxon>
        <taxon>asterids</taxon>
        <taxon>campanulids</taxon>
        <taxon>Asterales</taxon>
        <taxon>Asteraceae</taxon>
        <taxon>Cichorioideae</taxon>
        <taxon>Cichorieae</taxon>
        <taxon>Lactucinae</taxon>
        <taxon>Lactuca</taxon>
    </lineage>
</organism>
<evidence type="ECO:0000256" key="2">
    <source>
        <dbReference type="SAM" id="MobiDB-lite"/>
    </source>
</evidence>